<gene>
    <name evidence="4" type="ORF">J4032_09895</name>
</gene>
<dbReference type="SUPFAM" id="SSF51735">
    <property type="entry name" value="NAD(P)-binding Rossmann-fold domains"/>
    <property type="match status" value="1"/>
</dbReference>
<evidence type="ECO:0000313" key="4">
    <source>
        <dbReference type="EMBL" id="UNM11814.1"/>
    </source>
</evidence>
<name>A0ABY3WK09_9ACTN</name>
<dbReference type="PRINTS" id="PR00081">
    <property type="entry name" value="GDHRDH"/>
</dbReference>
<evidence type="ECO:0000259" key="3">
    <source>
        <dbReference type="SMART" id="SM00822"/>
    </source>
</evidence>
<dbReference type="Pfam" id="PF00106">
    <property type="entry name" value="adh_short"/>
    <property type="match status" value="1"/>
</dbReference>
<evidence type="ECO:0000256" key="1">
    <source>
        <dbReference type="ARBA" id="ARBA00006484"/>
    </source>
</evidence>
<dbReference type="InterPro" id="IPR002347">
    <property type="entry name" value="SDR_fam"/>
</dbReference>
<dbReference type="EMBL" id="CP071872">
    <property type="protein sequence ID" value="UNM11814.1"/>
    <property type="molecule type" value="Genomic_DNA"/>
</dbReference>
<keyword evidence="2" id="KW-0560">Oxidoreductase</keyword>
<dbReference type="PANTHER" id="PTHR44196:SF1">
    <property type="entry name" value="DEHYDROGENASE_REDUCTASE SDR FAMILY MEMBER 7B"/>
    <property type="match status" value="1"/>
</dbReference>
<dbReference type="PANTHER" id="PTHR44196">
    <property type="entry name" value="DEHYDROGENASE/REDUCTASE SDR FAMILY MEMBER 7B"/>
    <property type="match status" value="1"/>
</dbReference>
<proteinExistence type="inferred from homology"/>
<dbReference type="Proteomes" id="UP000828924">
    <property type="component" value="Chromosome"/>
</dbReference>
<dbReference type="InterPro" id="IPR036291">
    <property type="entry name" value="NAD(P)-bd_dom_sf"/>
</dbReference>
<protein>
    <submittedName>
        <fullName evidence="4">SDR family oxidoreductase</fullName>
    </submittedName>
</protein>
<dbReference type="Gene3D" id="3.40.50.720">
    <property type="entry name" value="NAD(P)-binding Rossmann-like Domain"/>
    <property type="match status" value="1"/>
</dbReference>
<evidence type="ECO:0000313" key="5">
    <source>
        <dbReference type="Proteomes" id="UP000828924"/>
    </source>
</evidence>
<dbReference type="SMART" id="SM00822">
    <property type="entry name" value="PKS_KR"/>
    <property type="match status" value="1"/>
</dbReference>
<sequence length="273" mass="28068">MAVPKTALVTGAGSGMGRLAARRLADAGATVAALDIDADALGAVCASTPKLRPYVCDVADWSAVDHAVGTVREDLGAPDRLVHAAGIPSAGALASQGLGDIRRVIDVNLMGTVHLVQAVVPDMIRRGSGELVLFGSIGGWIPSAYAGAYSASKAGVHAIAEALTGECQGLGIRVVCVCPPLVETPMAEWARHTHPELLGQARGIAPSDVLDAVERTLAVRGLYVFPGRGTTALWRARRLAPGLLRGLIERKLRGGITLGPALPHTPATGAEEP</sequence>
<dbReference type="CDD" id="cd05233">
    <property type="entry name" value="SDR_c"/>
    <property type="match status" value="1"/>
</dbReference>
<dbReference type="RefSeq" id="WP_242330398.1">
    <property type="nucleotide sequence ID" value="NZ_CP071872.1"/>
</dbReference>
<evidence type="ECO:0000256" key="2">
    <source>
        <dbReference type="ARBA" id="ARBA00023002"/>
    </source>
</evidence>
<organism evidence="4 5">
    <name type="scientific">Streptomyces formicae</name>
    <dbReference type="NCBI Taxonomy" id="1616117"/>
    <lineage>
        <taxon>Bacteria</taxon>
        <taxon>Bacillati</taxon>
        <taxon>Actinomycetota</taxon>
        <taxon>Actinomycetes</taxon>
        <taxon>Kitasatosporales</taxon>
        <taxon>Streptomycetaceae</taxon>
        <taxon>Streptomyces</taxon>
    </lineage>
</organism>
<feature type="domain" description="Ketoreductase" evidence="3">
    <location>
        <begin position="5"/>
        <end position="178"/>
    </location>
</feature>
<keyword evidence="5" id="KW-1185">Reference proteome</keyword>
<comment type="similarity">
    <text evidence="1">Belongs to the short-chain dehydrogenases/reductases (SDR) family.</text>
</comment>
<accession>A0ABY3WK09</accession>
<reference evidence="4 5" key="1">
    <citation type="submission" date="2021-03" db="EMBL/GenBank/DDBJ databases">
        <title>Complete genome of Streptomyces formicae strain 1H-GS9 (DSM 100524).</title>
        <authorList>
            <person name="Atanasov K.E."/>
            <person name="Altabella T."/>
            <person name="Ferrer A."/>
        </authorList>
    </citation>
    <scope>NUCLEOTIDE SEQUENCE [LARGE SCALE GENOMIC DNA]</scope>
    <source>
        <strain evidence="4 5">1H-GS9</strain>
    </source>
</reference>
<dbReference type="InterPro" id="IPR057326">
    <property type="entry name" value="KR_dom"/>
</dbReference>